<keyword evidence="2" id="KW-1185">Reference proteome</keyword>
<dbReference type="EMBL" id="CP047020">
    <property type="protein sequence ID" value="QHA07662.1"/>
    <property type="molecule type" value="Genomic_DNA"/>
</dbReference>
<dbReference type="AlphaFoldDB" id="A0A6I6N8G4"/>
<evidence type="ECO:0000313" key="1">
    <source>
        <dbReference type="EMBL" id="QHA07662.1"/>
    </source>
</evidence>
<protein>
    <submittedName>
        <fullName evidence="1">Uncharacterized protein</fullName>
    </submittedName>
</protein>
<dbReference type="Proteomes" id="UP000436138">
    <property type="component" value="Chromosome"/>
</dbReference>
<evidence type="ECO:0000313" key="2">
    <source>
        <dbReference type="Proteomes" id="UP000436138"/>
    </source>
</evidence>
<name>A0A6I6N8G4_9ACTN</name>
<dbReference type="KEGG" id="sbro:GQF42_34000"/>
<sequence length="79" mass="8239">MRSGTTVTVVLEPRAQGSWPQPRSSNPMLALVTSSATDGRGVTRVTVSAARIGSVSVTWGPEGAPLFTLRLSVAAYPVQ</sequence>
<dbReference type="RefSeq" id="WP_158926381.1">
    <property type="nucleotide sequence ID" value="NZ_CP047020.1"/>
</dbReference>
<organism evidence="1 2">
    <name type="scientific">Streptomyces broussonetiae</name>
    <dbReference type="NCBI Taxonomy" id="2686304"/>
    <lineage>
        <taxon>Bacteria</taxon>
        <taxon>Bacillati</taxon>
        <taxon>Actinomycetota</taxon>
        <taxon>Actinomycetes</taxon>
        <taxon>Kitasatosporales</taxon>
        <taxon>Streptomycetaceae</taxon>
        <taxon>Streptomyces</taxon>
    </lineage>
</organism>
<accession>A0A6I6N8G4</accession>
<proteinExistence type="predicted"/>
<gene>
    <name evidence="1" type="ORF">GQF42_34000</name>
</gene>
<reference evidence="1 2" key="1">
    <citation type="submission" date="2019-12" db="EMBL/GenBank/DDBJ databases">
        <title>Streptomyces sp. strain T44 isolated from rhizosphere soil of Broussonetia papyrifera.</title>
        <authorList>
            <person name="Mo P."/>
        </authorList>
    </citation>
    <scope>NUCLEOTIDE SEQUENCE [LARGE SCALE GENOMIC DNA]</scope>
    <source>
        <strain evidence="1 2">T44</strain>
    </source>
</reference>